<dbReference type="OrthoDB" id="3180815at2"/>
<evidence type="ECO:0000313" key="8">
    <source>
        <dbReference type="EMBL" id="TBO39861.1"/>
    </source>
</evidence>
<evidence type="ECO:0000256" key="4">
    <source>
        <dbReference type="ARBA" id="ARBA00022989"/>
    </source>
</evidence>
<dbReference type="Proteomes" id="UP000291819">
    <property type="component" value="Unassembled WGS sequence"/>
</dbReference>
<evidence type="ECO:0000259" key="7">
    <source>
        <dbReference type="Pfam" id="PF00892"/>
    </source>
</evidence>
<feature type="domain" description="EamA" evidence="7">
    <location>
        <begin position="155"/>
        <end position="287"/>
    </location>
</feature>
<keyword evidence="9" id="KW-1185">Reference proteome</keyword>
<feature type="domain" description="EamA" evidence="7">
    <location>
        <begin position="3"/>
        <end position="142"/>
    </location>
</feature>
<dbReference type="Pfam" id="PF00892">
    <property type="entry name" value="EamA"/>
    <property type="match status" value="2"/>
</dbReference>
<accession>A0A4Q9H7N6</accession>
<feature type="transmembrane region" description="Helical" evidence="6">
    <location>
        <begin position="35"/>
        <end position="53"/>
    </location>
</feature>
<feature type="transmembrane region" description="Helical" evidence="6">
    <location>
        <begin position="242"/>
        <end position="266"/>
    </location>
</feature>
<dbReference type="RefSeq" id="WP_131032045.1">
    <property type="nucleotide sequence ID" value="NZ_SIXF01000032.1"/>
</dbReference>
<name>A0A4Q9H7N6_9SPHI</name>
<feature type="transmembrane region" description="Helical" evidence="6">
    <location>
        <begin position="272"/>
        <end position="290"/>
    </location>
</feature>
<evidence type="ECO:0000313" key="9">
    <source>
        <dbReference type="Proteomes" id="UP000291819"/>
    </source>
</evidence>
<dbReference type="PANTHER" id="PTHR32322:SF18">
    <property type="entry name" value="S-ADENOSYLMETHIONINE_S-ADENOSYLHOMOCYSTEINE TRANSPORTER"/>
    <property type="match status" value="1"/>
</dbReference>
<sequence length="306" mass="33303">MLKGILLVFFGACSFGILSTFVKLAYHEGYTLGDVTGAQAFFGAVILWVLFFFQSRTAGYKAKAIVIKTPWWKMVLAGTCTGLVSIFYYQCVKLVPNSVAIILLMQFIWMSILIEYLIFKKKPTGLQLLAILLVLGGTVLASGMAETSIRSMDLKGIGFGLLAAISYAGFLLLSGRIGNEYAPLQKSALMITGACILIFIIFPPTFLFNGALNGSLLKWGLIISVFGTVIPPLFYAEGVPRIGTAISSILSAAELPVAVMMAGFVLQEQVSFLRWVGVVVILSAMVLPNLKYLKKNNLVFTTKYTE</sequence>
<dbReference type="AlphaFoldDB" id="A0A4Q9H7N6"/>
<gene>
    <name evidence="8" type="ORF">EYS08_21510</name>
</gene>
<keyword evidence="3 6" id="KW-0812">Transmembrane</keyword>
<keyword evidence="5 6" id="KW-0472">Membrane</keyword>
<feature type="transmembrane region" description="Helical" evidence="6">
    <location>
        <begin position="157"/>
        <end position="175"/>
    </location>
</feature>
<evidence type="ECO:0000256" key="6">
    <source>
        <dbReference type="SAM" id="Phobius"/>
    </source>
</evidence>
<feature type="transmembrane region" description="Helical" evidence="6">
    <location>
        <begin position="187"/>
        <end position="210"/>
    </location>
</feature>
<feature type="transmembrane region" description="Helical" evidence="6">
    <location>
        <begin position="98"/>
        <end position="119"/>
    </location>
</feature>
<protein>
    <submittedName>
        <fullName evidence="8">EamA family transporter</fullName>
    </submittedName>
</protein>
<feature type="transmembrane region" description="Helical" evidence="6">
    <location>
        <begin position="216"/>
        <end position="235"/>
    </location>
</feature>
<dbReference type="EMBL" id="SIXF01000032">
    <property type="protein sequence ID" value="TBO39861.1"/>
    <property type="molecule type" value="Genomic_DNA"/>
</dbReference>
<feature type="transmembrane region" description="Helical" evidence="6">
    <location>
        <begin position="126"/>
        <end position="145"/>
    </location>
</feature>
<dbReference type="GO" id="GO:0005886">
    <property type="term" value="C:plasma membrane"/>
    <property type="evidence" value="ECO:0007669"/>
    <property type="project" value="UniProtKB-SubCell"/>
</dbReference>
<dbReference type="InterPro" id="IPR000620">
    <property type="entry name" value="EamA_dom"/>
</dbReference>
<evidence type="ECO:0000256" key="5">
    <source>
        <dbReference type="ARBA" id="ARBA00023136"/>
    </source>
</evidence>
<evidence type="ECO:0000256" key="3">
    <source>
        <dbReference type="ARBA" id="ARBA00022692"/>
    </source>
</evidence>
<dbReference type="PANTHER" id="PTHR32322">
    <property type="entry name" value="INNER MEMBRANE TRANSPORTER"/>
    <property type="match status" value="1"/>
</dbReference>
<organism evidence="8 9">
    <name type="scientific">Pedobacter kyonggii</name>
    <dbReference type="NCBI Taxonomy" id="1926871"/>
    <lineage>
        <taxon>Bacteria</taxon>
        <taxon>Pseudomonadati</taxon>
        <taxon>Bacteroidota</taxon>
        <taxon>Sphingobacteriia</taxon>
        <taxon>Sphingobacteriales</taxon>
        <taxon>Sphingobacteriaceae</taxon>
        <taxon>Pedobacter</taxon>
    </lineage>
</organism>
<dbReference type="SUPFAM" id="SSF103481">
    <property type="entry name" value="Multidrug resistance efflux transporter EmrE"/>
    <property type="match status" value="2"/>
</dbReference>
<evidence type="ECO:0000256" key="2">
    <source>
        <dbReference type="ARBA" id="ARBA00022475"/>
    </source>
</evidence>
<dbReference type="InterPro" id="IPR037185">
    <property type="entry name" value="EmrE-like"/>
</dbReference>
<dbReference type="InterPro" id="IPR050638">
    <property type="entry name" value="AA-Vitamin_Transporters"/>
</dbReference>
<comment type="caution">
    <text evidence="8">The sequence shown here is derived from an EMBL/GenBank/DDBJ whole genome shotgun (WGS) entry which is preliminary data.</text>
</comment>
<reference evidence="8 9" key="1">
    <citation type="submission" date="2019-02" db="EMBL/GenBank/DDBJ databases">
        <title>Pedobacter kyonggii whole genome sequence analysis.</title>
        <authorList>
            <person name="Dahal R.H."/>
        </authorList>
    </citation>
    <scope>NUCLEOTIDE SEQUENCE [LARGE SCALE GENOMIC DNA]</scope>
    <source>
        <strain evidence="8 9">K-4-11-1</strain>
    </source>
</reference>
<proteinExistence type="predicted"/>
<evidence type="ECO:0000256" key="1">
    <source>
        <dbReference type="ARBA" id="ARBA00004651"/>
    </source>
</evidence>
<comment type="subcellular location">
    <subcellularLocation>
        <location evidence="1">Cell membrane</location>
        <topology evidence="1">Multi-pass membrane protein</topology>
    </subcellularLocation>
</comment>
<keyword evidence="4 6" id="KW-1133">Transmembrane helix</keyword>
<keyword evidence="2" id="KW-1003">Cell membrane</keyword>